<dbReference type="RefSeq" id="WP_023302487.1">
    <property type="nucleotide sequence ID" value="NZ_CAJZZS010000062.1"/>
</dbReference>
<feature type="domain" description="HTH tetR-type" evidence="6">
    <location>
        <begin position="17"/>
        <end position="77"/>
    </location>
</feature>
<name>A0AAW9PUS9_KLEVA</name>
<gene>
    <name evidence="7" type="ORF">QAB22_031450</name>
</gene>
<evidence type="ECO:0000259" key="6">
    <source>
        <dbReference type="PROSITE" id="PS50977"/>
    </source>
</evidence>
<reference evidence="7" key="1">
    <citation type="journal article" date="2023" name="Nat. Commun.">
        <title>Genomic dissection of endemic carbapenem resistance reveals metallo-beta-lactamase dissemination through clonal, plasmid and integron transfer.</title>
        <authorList>
            <person name="Macesic N."/>
            <person name="Hawkey J."/>
            <person name="Vezina B."/>
            <person name="Wisniewski J.A."/>
            <person name="Cottingham H."/>
            <person name="Blakeway L.V."/>
            <person name="Harshegyi T."/>
            <person name="Pragastis K."/>
            <person name="Badoordeen G.Z."/>
            <person name="Dennison A."/>
            <person name="Spelman D.W."/>
            <person name="Jenney A.W.J."/>
            <person name="Peleg A.Y."/>
        </authorList>
    </citation>
    <scope>NUCLEOTIDE SEQUENCE</scope>
    <source>
        <strain evidence="7">CPO071</strain>
    </source>
</reference>
<keyword evidence="4" id="KW-0804">Transcription</keyword>
<sequence length="206" mass="23199">MKTTSRRKRLSRPEAQAQTREHLVEAAKRLFIECGFAGTSLRDIAEEAGYSQGAFYSNFPCKEAVLLELLKRHVALEDDEIETIVADRNHSPEQILAKLEEWLTRFEKARDWSVLTIELQLHAMRSPSFAESYAAVWMEHEQRVALMLRRMFERLGQTPPADVTPIAAGLIALTNGLVVQQSAGRPTYISATIAMFLRAVLTLGAE</sequence>
<dbReference type="PANTHER" id="PTHR30055:SF234">
    <property type="entry name" value="HTH-TYPE TRANSCRIPTIONAL REGULATOR BETI"/>
    <property type="match status" value="1"/>
</dbReference>
<dbReference type="AlphaFoldDB" id="A0AAW9PUS9"/>
<dbReference type="InterPro" id="IPR039538">
    <property type="entry name" value="BetI_C"/>
</dbReference>
<organism evidence="7 8">
    <name type="scientific">Klebsiella variicola</name>
    <dbReference type="NCBI Taxonomy" id="244366"/>
    <lineage>
        <taxon>Bacteria</taxon>
        <taxon>Pseudomonadati</taxon>
        <taxon>Pseudomonadota</taxon>
        <taxon>Gammaproteobacteria</taxon>
        <taxon>Enterobacterales</taxon>
        <taxon>Enterobacteriaceae</taxon>
        <taxon>Klebsiella/Raoultella group</taxon>
        <taxon>Klebsiella</taxon>
        <taxon>Klebsiella pneumoniae complex</taxon>
    </lineage>
</organism>
<protein>
    <submittedName>
        <fullName evidence="7">TetR/AcrR family transcriptional regulator</fullName>
    </submittedName>
</protein>
<dbReference type="GO" id="GO:0000976">
    <property type="term" value="F:transcription cis-regulatory region binding"/>
    <property type="evidence" value="ECO:0007669"/>
    <property type="project" value="TreeGrafter"/>
</dbReference>
<evidence type="ECO:0000313" key="7">
    <source>
        <dbReference type="EMBL" id="MEC6060945.1"/>
    </source>
</evidence>
<dbReference type="InterPro" id="IPR036271">
    <property type="entry name" value="Tet_transcr_reg_TetR-rel_C_sf"/>
</dbReference>
<keyword evidence="2" id="KW-0805">Transcription regulation</keyword>
<comment type="caution">
    <text evidence="7">The sequence shown here is derived from an EMBL/GenBank/DDBJ whole genome shotgun (WGS) entry which is preliminary data.</text>
</comment>
<dbReference type="InterPro" id="IPR001647">
    <property type="entry name" value="HTH_TetR"/>
</dbReference>
<dbReference type="Proteomes" id="UP001176846">
    <property type="component" value="Unassembled WGS sequence"/>
</dbReference>
<dbReference type="PRINTS" id="PR00455">
    <property type="entry name" value="HTHTETR"/>
</dbReference>
<dbReference type="PROSITE" id="PS50977">
    <property type="entry name" value="HTH_TETR_2"/>
    <property type="match status" value="1"/>
</dbReference>
<dbReference type="GO" id="GO:0003700">
    <property type="term" value="F:DNA-binding transcription factor activity"/>
    <property type="evidence" value="ECO:0007669"/>
    <property type="project" value="TreeGrafter"/>
</dbReference>
<dbReference type="Pfam" id="PF13977">
    <property type="entry name" value="TetR_C_6"/>
    <property type="match status" value="1"/>
</dbReference>
<proteinExistence type="predicted"/>
<keyword evidence="1" id="KW-0678">Repressor</keyword>
<evidence type="ECO:0000256" key="2">
    <source>
        <dbReference type="ARBA" id="ARBA00023015"/>
    </source>
</evidence>
<dbReference type="SUPFAM" id="SSF46689">
    <property type="entry name" value="Homeodomain-like"/>
    <property type="match status" value="1"/>
</dbReference>
<dbReference type="EMBL" id="JARTTN020000006">
    <property type="protein sequence ID" value="MEC6060945.1"/>
    <property type="molecule type" value="Genomic_DNA"/>
</dbReference>
<feature type="DNA-binding region" description="H-T-H motif" evidence="5">
    <location>
        <begin position="40"/>
        <end position="59"/>
    </location>
</feature>
<evidence type="ECO:0000256" key="1">
    <source>
        <dbReference type="ARBA" id="ARBA00022491"/>
    </source>
</evidence>
<dbReference type="SUPFAM" id="SSF48498">
    <property type="entry name" value="Tetracyclin repressor-like, C-terminal domain"/>
    <property type="match status" value="1"/>
</dbReference>
<keyword evidence="3 5" id="KW-0238">DNA-binding</keyword>
<dbReference type="InterPro" id="IPR009057">
    <property type="entry name" value="Homeodomain-like_sf"/>
</dbReference>
<dbReference type="PANTHER" id="PTHR30055">
    <property type="entry name" value="HTH-TYPE TRANSCRIPTIONAL REGULATOR RUTR"/>
    <property type="match status" value="1"/>
</dbReference>
<accession>A0AAW9PUS9</accession>
<dbReference type="Gene3D" id="1.10.357.10">
    <property type="entry name" value="Tetracycline Repressor, domain 2"/>
    <property type="match status" value="1"/>
</dbReference>
<evidence type="ECO:0000313" key="8">
    <source>
        <dbReference type="Proteomes" id="UP001176846"/>
    </source>
</evidence>
<evidence type="ECO:0000256" key="5">
    <source>
        <dbReference type="PROSITE-ProRule" id="PRU00335"/>
    </source>
</evidence>
<dbReference type="Pfam" id="PF00440">
    <property type="entry name" value="TetR_N"/>
    <property type="match status" value="1"/>
</dbReference>
<reference evidence="7" key="2">
    <citation type="submission" date="2024-01" db="EMBL/GenBank/DDBJ databases">
        <authorList>
            <person name="Macesic N."/>
        </authorList>
    </citation>
    <scope>NUCLEOTIDE SEQUENCE</scope>
    <source>
        <strain evidence="7">CPO071</strain>
    </source>
</reference>
<evidence type="ECO:0000256" key="3">
    <source>
        <dbReference type="ARBA" id="ARBA00023125"/>
    </source>
</evidence>
<evidence type="ECO:0000256" key="4">
    <source>
        <dbReference type="ARBA" id="ARBA00023163"/>
    </source>
</evidence>
<dbReference type="InterPro" id="IPR050109">
    <property type="entry name" value="HTH-type_TetR-like_transc_reg"/>
</dbReference>